<accession>A0ABU5DP79</accession>
<dbReference type="Pfam" id="PF12680">
    <property type="entry name" value="SnoaL_2"/>
    <property type="match status" value="1"/>
</dbReference>
<evidence type="ECO:0000259" key="1">
    <source>
        <dbReference type="Pfam" id="PF12680"/>
    </source>
</evidence>
<evidence type="ECO:0000313" key="2">
    <source>
        <dbReference type="EMBL" id="MDY0748121.1"/>
    </source>
</evidence>
<dbReference type="Gene3D" id="3.10.450.50">
    <property type="match status" value="1"/>
</dbReference>
<evidence type="ECO:0000313" key="3">
    <source>
        <dbReference type="Proteomes" id="UP001285263"/>
    </source>
</evidence>
<dbReference type="RefSeq" id="WP_320426083.1">
    <property type="nucleotide sequence ID" value="NZ_JAXCLA010000009.1"/>
</dbReference>
<protein>
    <submittedName>
        <fullName evidence="2">Nuclear transport factor 2 family protein</fullName>
    </submittedName>
</protein>
<dbReference type="InterPro" id="IPR037401">
    <property type="entry name" value="SnoaL-like"/>
</dbReference>
<dbReference type="InterPro" id="IPR032710">
    <property type="entry name" value="NTF2-like_dom_sf"/>
</dbReference>
<dbReference type="EMBL" id="JAXCLA010000009">
    <property type="protein sequence ID" value="MDY0748121.1"/>
    <property type="molecule type" value="Genomic_DNA"/>
</dbReference>
<proteinExistence type="predicted"/>
<reference evidence="2 3" key="1">
    <citation type="submission" date="2023-11" db="EMBL/GenBank/DDBJ databases">
        <title>Paucibacter sp. nov., isolated from fresh soil in Korea.</title>
        <authorList>
            <person name="Le N.T.T."/>
        </authorList>
    </citation>
    <scope>NUCLEOTIDE SEQUENCE [LARGE SCALE GENOMIC DNA]</scope>
    <source>
        <strain evidence="2 3">R3-3</strain>
    </source>
</reference>
<gene>
    <name evidence="2" type="ORF">SNE35_26715</name>
</gene>
<organism evidence="2 3">
    <name type="scientific">Roseateles agri</name>
    <dbReference type="NCBI Taxonomy" id="3098619"/>
    <lineage>
        <taxon>Bacteria</taxon>
        <taxon>Pseudomonadati</taxon>
        <taxon>Pseudomonadota</taxon>
        <taxon>Betaproteobacteria</taxon>
        <taxon>Burkholderiales</taxon>
        <taxon>Sphaerotilaceae</taxon>
        <taxon>Roseateles</taxon>
    </lineage>
</organism>
<dbReference type="SUPFAM" id="SSF54427">
    <property type="entry name" value="NTF2-like"/>
    <property type="match status" value="1"/>
</dbReference>
<feature type="domain" description="SnoaL-like" evidence="1">
    <location>
        <begin position="24"/>
        <end position="118"/>
    </location>
</feature>
<name>A0ABU5DP79_9BURK</name>
<dbReference type="Proteomes" id="UP001285263">
    <property type="component" value="Unassembled WGS sequence"/>
</dbReference>
<sequence length="150" mass="17210">MGQRQEDFIREFCASFGDGSYETRPDVDRILSMMAENAEWQLWVPGGPKISGRAAIRQELERQMGFLRQNRCNIKNILSSDRLVMTERVDDAVLYGRDAWHTMVAVYVLDDQGLISEWREYLDMADLAAKKKGPVLPAYRDQYGETGESP</sequence>
<keyword evidence="3" id="KW-1185">Reference proteome</keyword>
<comment type="caution">
    <text evidence="2">The sequence shown here is derived from an EMBL/GenBank/DDBJ whole genome shotgun (WGS) entry which is preliminary data.</text>
</comment>